<dbReference type="PANTHER" id="PTHR28006">
    <property type="entry name" value="MONOPOLIN COMPLEX SUBUNIT CSM1"/>
    <property type="match status" value="1"/>
</dbReference>
<feature type="region of interest" description="Disordered" evidence="2">
    <location>
        <begin position="190"/>
        <end position="211"/>
    </location>
</feature>
<feature type="region of interest" description="Disordered" evidence="2">
    <location>
        <begin position="1"/>
        <end position="166"/>
    </location>
</feature>
<evidence type="ECO:0000313" key="4">
    <source>
        <dbReference type="Proteomes" id="UP000504637"/>
    </source>
</evidence>
<dbReference type="GO" id="GO:0005730">
    <property type="term" value="C:nucleolus"/>
    <property type="evidence" value="ECO:0007669"/>
    <property type="project" value="TreeGrafter"/>
</dbReference>
<dbReference type="GO" id="GO:0034506">
    <property type="term" value="C:chromosome, centromeric core domain"/>
    <property type="evidence" value="ECO:0007669"/>
    <property type="project" value="TreeGrafter"/>
</dbReference>
<feature type="compositionally biased region" description="Polar residues" evidence="2">
    <location>
        <begin position="28"/>
        <end position="38"/>
    </location>
</feature>
<evidence type="ECO:0000256" key="1">
    <source>
        <dbReference type="SAM" id="Coils"/>
    </source>
</evidence>
<dbReference type="Pfam" id="PF12539">
    <property type="entry name" value="Csm1"/>
    <property type="match status" value="1"/>
</dbReference>
<accession>A0A6J3LU32</accession>
<dbReference type="Gene3D" id="3.90.1150.80">
    <property type="match status" value="1"/>
</dbReference>
<proteinExistence type="predicted"/>
<dbReference type="PANTHER" id="PTHR28006:SF1">
    <property type="entry name" value="MONOPOLIN COMPLEX SUBUNIT CSM1"/>
    <property type="match status" value="1"/>
</dbReference>
<keyword evidence="4" id="KW-1185">Reference proteome</keyword>
<feature type="compositionally biased region" description="Acidic residues" evidence="2">
    <location>
        <begin position="88"/>
        <end position="101"/>
    </location>
</feature>
<dbReference type="GO" id="GO:0072686">
    <property type="term" value="C:mitotic spindle"/>
    <property type="evidence" value="ECO:0007669"/>
    <property type="project" value="TreeGrafter"/>
</dbReference>
<dbReference type="GO" id="GO:0045144">
    <property type="term" value="P:meiotic sister chromatid segregation"/>
    <property type="evidence" value="ECO:0007669"/>
    <property type="project" value="TreeGrafter"/>
</dbReference>
<dbReference type="GeneID" id="54363847"/>
<feature type="compositionally biased region" description="Basic residues" evidence="2">
    <location>
        <begin position="63"/>
        <end position="74"/>
    </location>
</feature>
<feature type="compositionally biased region" description="Low complexity" evidence="2">
    <location>
        <begin position="113"/>
        <end position="127"/>
    </location>
</feature>
<dbReference type="InterPro" id="IPR020981">
    <property type="entry name" value="Csm1/Pcs1_C"/>
</dbReference>
<feature type="domain" description="Monopolin complex subunit Csm1/Pcs1 C-terminal" evidence="3">
    <location>
        <begin position="395"/>
        <end position="501"/>
    </location>
</feature>
<dbReference type="CDD" id="cd23787">
    <property type="entry name" value="RWD_CSM1"/>
    <property type="match status" value="1"/>
</dbReference>
<dbReference type="RefSeq" id="XP_033455163.1">
    <property type="nucleotide sequence ID" value="XM_033606047.1"/>
</dbReference>
<feature type="compositionally biased region" description="Acidic residues" evidence="2">
    <location>
        <begin position="154"/>
        <end position="166"/>
    </location>
</feature>
<dbReference type="FunFam" id="3.90.1150.80:FF:000001">
    <property type="entry name" value="Chromosome segregation protein (Pcs1)"/>
    <property type="match status" value="1"/>
</dbReference>
<sequence>MAPRTALLANNARAGGGSDSEDDLATTPLGTMTGDQNQTSNKATKSKSVKSTARRTSAGNTATKRKVAAPRKPRQALQDKTNVQAGSDTEEVEAFEDEMETEAATTKAKRAKTGAARKPAAKTATGAKRGRPAKAAQPPPEPLKTIPETQPDPQETEDIEQSIEVDPEAMDIARVPTPPLAARFVQRAPATAQLPLQPRPSGRAPSVPLAYIPQRERSNSAVALDRRGGDPELRRALNDVTKKYEDLQARYSSLEEIGKIDAERNFTRLKAASDQKSRDAHDLIASLKKELADSRKASASTNSEAATYQTQLAALQTSQTALTSERDDARKQLHLSQNENKALEAKLLAARQQIATQLAETKTLVEAAAARNPGGGRHAAPILASTAAEAQREAKMKEDLYSDLTGLIIRNVKRLEGEDVYDCIQTGRNGTLHFHLTLAHDALTSMPGGTTPQSKSTPLPTTVSYEETEFAYEPLLDPSRDRELLSLLPDYLTEEICFPRQHAQKFYARVLESMGRRVEIVDDEDDDTEEEEEE</sequence>
<dbReference type="GO" id="GO:1990644">
    <property type="term" value="F:microtubule site clamp"/>
    <property type="evidence" value="ECO:0007669"/>
    <property type="project" value="TreeGrafter"/>
</dbReference>
<evidence type="ECO:0000259" key="3">
    <source>
        <dbReference type="Pfam" id="PF12539"/>
    </source>
</evidence>
<gene>
    <name evidence="5" type="ORF">K489DRAFT_385243</name>
</gene>
<reference evidence="5" key="1">
    <citation type="submission" date="2020-01" db="EMBL/GenBank/DDBJ databases">
        <authorList>
            <consortium name="DOE Joint Genome Institute"/>
            <person name="Haridas S."/>
            <person name="Albert R."/>
            <person name="Binder M."/>
            <person name="Bloem J."/>
            <person name="Labutti K."/>
            <person name="Salamov A."/>
            <person name="Andreopoulos B."/>
            <person name="Baker S.E."/>
            <person name="Barry K."/>
            <person name="Bills G."/>
            <person name="Bluhm B.H."/>
            <person name="Cannon C."/>
            <person name="Castanera R."/>
            <person name="Culley D.E."/>
            <person name="Daum C."/>
            <person name="Ezra D."/>
            <person name="Gonzalez J.B."/>
            <person name="Henrissat B."/>
            <person name="Kuo A."/>
            <person name="Liang C."/>
            <person name="Lipzen A."/>
            <person name="Lutzoni F."/>
            <person name="Magnuson J."/>
            <person name="Mondo S."/>
            <person name="Nolan M."/>
            <person name="Ohm R."/>
            <person name="Pangilinan J."/>
            <person name="Park H.-J."/>
            <person name="Ramirez L."/>
            <person name="Alfaro M."/>
            <person name="Sun H."/>
            <person name="Tritt A."/>
            <person name="Yoshinaga Y."/>
            <person name="Zwiers L.-H."/>
            <person name="Turgeon B.G."/>
            <person name="Goodwin S.B."/>
            <person name="Spatafora J.W."/>
            <person name="Crous P.W."/>
            <person name="Grigoriev I.V."/>
        </authorList>
    </citation>
    <scope>NUCLEOTIDE SEQUENCE</scope>
    <source>
        <strain evidence="5">CBS 342.82</strain>
    </source>
</reference>
<dbReference type="GO" id="GO:0051315">
    <property type="term" value="P:attachment of mitotic spindle microtubules to kinetochore"/>
    <property type="evidence" value="ECO:0007669"/>
    <property type="project" value="TreeGrafter"/>
</dbReference>
<feature type="compositionally biased region" description="Low complexity" evidence="2">
    <location>
        <begin position="1"/>
        <end position="13"/>
    </location>
</feature>
<reference evidence="5" key="2">
    <citation type="submission" date="2020-04" db="EMBL/GenBank/DDBJ databases">
        <authorList>
            <consortium name="NCBI Genome Project"/>
        </authorList>
    </citation>
    <scope>NUCLEOTIDE SEQUENCE</scope>
    <source>
        <strain evidence="5">CBS 342.82</strain>
    </source>
</reference>
<dbReference type="InterPro" id="IPR040349">
    <property type="entry name" value="Csm1/Pcs1"/>
</dbReference>
<dbReference type="AlphaFoldDB" id="A0A6J3LU32"/>
<dbReference type="OrthoDB" id="2431049at2759"/>
<reference evidence="5" key="3">
    <citation type="submission" date="2025-08" db="UniProtKB">
        <authorList>
            <consortium name="RefSeq"/>
        </authorList>
    </citation>
    <scope>IDENTIFICATION</scope>
    <source>
        <strain evidence="5">CBS 342.82</strain>
    </source>
</reference>
<protein>
    <recommendedName>
        <fullName evidence="3">Monopolin complex subunit Csm1/Pcs1 C-terminal domain-containing protein</fullName>
    </recommendedName>
</protein>
<feature type="compositionally biased region" description="Polar residues" evidence="2">
    <location>
        <begin position="78"/>
        <end position="87"/>
    </location>
</feature>
<dbReference type="InterPro" id="IPR038608">
    <property type="entry name" value="Csm1/Pcs1_C_sf"/>
</dbReference>
<evidence type="ECO:0000256" key="2">
    <source>
        <dbReference type="SAM" id="MobiDB-lite"/>
    </source>
</evidence>
<name>A0A6J3LU32_9PEZI</name>
<dbReference type="GO" id="GO:0033551">
    <property type="term" value="C:monopolin complex"/>
    <property type="evidence" value="ECO:0007669"/>
    <property type="project" value="InterPro"/>
</dbReference>
<dbReference type="Proteomes" id="UP000504637">
    <property type="component" value="Unplaced"/>
</dbReference>
<keyword evidence="1" id="KW-0175">Coiled coil</keyword>
<feature type="coiled-coil region" evidence="1">
    <location>
        <begin position="326"/>
        <end position="360"/>
    </location>
</feature>
<organism evidence="5">
    <name type="scientific">Dissoconium aciculare CBS 342.82</name>
    <dbReference type="NCBI Taxonomy" id="1314786"/>
    <lineage>
        <taxon>Eukaryota</taxon>
        <taxon>Fungi</taxon>
        <taxon>Dikarya</taxon>
        <taxon>Ascomycota</taxon>
        <taxon>Pezizomycotina</taxon>
        <taxon>Dothideomycetes</taxon>
        <taxon>Dothideomycetidae</taxon>
        <taxon>Mycosphaerellales</taxon>
        <taxon>Dissoconiaceae</taxon>
        <taxon>Dissoconium</taxon>
    </lineage>
</organism>
<evidence type="ECO:0000313" key="5">
    <source>
        <dbReference type="RefSeq" id="XP_033455163.1"/>
    </source>
</evidence>